<dbReference type="AlphaFoldDB" id="D2QJ01"/>
<proteinExistence type="predicted"/>
<evidence type="ECO:0000313" key="2">
    <source>
        <dbReference type="Proteomes" id="UP000002028"/>
    </source>
</evidence>
<dbReference type="STRING" id="504472.Slin_0964"/>
<keyword evidence="2" id="KW-1185">Reference proteome</keyword>
<dbReference type="KEGG" id="sli:Slin_0964"/>
<protein>
    <submittedName>
        <fullName evidence="1">Uncharacterized protein</fullName>
    </submittedName>
</protein>
<reference evidence="1 2" key="1">
    <citation type="journal article" date="2010" name="Stand. Genomic Sci.">
        <title>Complete genome sequence of Spirosoma linguale type strain (1).</title>
        <authorList>
            <person name="Lail K."/>
            <person name="Sikorski J."/>
            <person name="Saunders E."/>
            <person name="Lapidus A."/>
            <person name="Glavina Del Rio T."/>
            <person name="Copeland A."/>
            <person name="Tice H."/>
            <person name="Cheng J.-F."/>
            <person name="Lucas S."/>
            <person name="Nolan M."/>
            <person name="Bruce D."/>
            <person name="Goodwin L."/>
            <person name="Pitluck S."/>
            <person name="Ivanova N."/>
            <person name="Mavromatis K."/>
            <person name="Ovchinnikova G."/>
            <person name="Pati A."/>
            <person name="Chen A."/>
            <person name="Palaniappan K."/>
            <person name="Land M."/>
            <person name="Hauser L."/>
            <person name="Chang Y.-J."/>
            <person name="Jeffries C.D."/>
            <person name="Chain P."/>
            <person name="Brettin T."/>
            <person name="Detter J.C."/>
            <person name="Schuetze A."/>
            <person name="Rohde M."/>
            <person name="Tindall B.J."/>
            <person name="Goeker M."/>
            <person name="Bristow J."/>
            <person name="Eisen J.A."/>
            <person name="Markowitz V."/>
            <person name="Hugenholtz P."/>
            <person name="Kyrpides N.C."/>
            <person name="Klenk H.-P."/>
            <person name="Chen F."/>
        </authorList>
    </citation>
    <scope>NUCLEOTIDE SEQUENCE [LARGE SCALE GENOMIC DNA]</scope>
    <source>
        <strain evidence="2">ATCC 33905 / DSM 74 / LMG 10896 / Claus 1</strain>
    </source>
</reference>
<organism evidence="1 2">
    <name type="scientific">Spirosoma linguale (strain ATCC 33905 / DSM 74 / LMG 10896 / Claus 1)</name>
    <dbReference type="NCBI Taxonomy" id="504472"/>
    <lineage>
        <taxon>Bacteria</taxon>
        <taxon>Pseudomonadati</taxon>
        <taxon>Bacteroidota</taxon>
        <taxon>Cytophagia</taxon>
        <taxon>Cytophagales</taxon>
        <taxon>Cytophagaceae</taxon>
        <taxon>Spirosoma</taxon>
    </lineage>
</organism>
<dbReference type="Proteomes" id="UP000002028">
    <property type="component" value="Chromosome"/>
</dbReference>
<evidence type="ECO:0000313" key="1">
    <source>
        <dbReference type="EMBL" id="ADB37015.1"/>
    </source>
</evidence>
<accession>D2QJ01</accession>
<dbReference type="EMBL" id="CP001769">
    <property type="protein sequence ID" value="ADB37015.1"/>
    <property type="molecule type" value="Genomic_DNA"/>
</dbReference>
<name>D2QJ01_SPILD</name>
<sequence>MPILAHYMTCSLFLQLQATFTKALISDDIPQRG</sequence>
<gene>
    <name evidence="1" type="ordered locus">Slin_0964</name>
</gene>
<dbReference type="HOGENOM" id="CLU_3383854_0_0_10"/>